<dbReference type="InterPro" id="IPR055768">
    <property type="entry name" value="DUF7344"/>
</dbReference>
<dbReference type="AlphaFoldDB" id="G0LN77"/>
<dbReference type="HOGENOM" id="CLU_1718185_0_0_2"/>
<geneLocation type="plasmid" evidence="2 3">
    <name>PL100</name>
</geneLocation>
<evidence type="ECO:0000313" key="2">
    <source>
        <dbReference type="EMBL" id="CCC41883.1"/>
    </source>
</evidence>
<evidence type="ECO:0000259" key="1">
    <source>
        <dbReference type="Pfam" id="PF24035"/>
    </source>
</evidence>
<dbReference type="Proteomes" id="UP000007954">
    <property type="component" value="Plasmid PL100"/>
</dbReference>
<evidence type="ECO:0000313" key="3">
    <source>
        <dbReference type="Proteomes" id="UP000007954"/>
    </source>
</evidence>
<dbReference type="EMBL" id="FR746100">
    <property type="protein sequence ID" value="CCC41883.1"/>
    <property type="molecule type" value="Genomic_DNA"/>
</dbReference>
<feature type="domain" description="DUF7344" evidence="1">
    <location>
        <begin position="62"/>
        <end position="122"/>
    </location>
</feature>
<keyword evidence="2" id="KW-0614">Plasmid</keyword>
<sequence>MYDMVEIPRVVTQYADQSISVVYHSLRASRRRLVAGLLAHRAITASTGMNLVNFIKSDQKAAPVVTVRDLAREVTAIEEDVSVESATGDSYHNVYTSLIQTHLPKLNNVSAIKYNDSRKTVSPDRNLLPLIVVVTSTSPVAQMLFDDTIVDT</sequence>
<organism evidence="2 3">
    <name type="scientific">Haloquadratum walsbyi (strain DSM 16854 / JCM 12705 / C23)</name>
    <dbReference type="NCBI Taxonomy" id="768065"/>
    <lineage>
        <taxon>Archaea</taxon>
        <taxon>Methanobacteriati</taxon>
        <taxon>Methanobacteriota</taxon>
        <taxon>Stenosarchaea group</taxon>
        <taxon>Halobacteria</taxon>
        <taxon>Halobacteriales</taxon>
        <taxon>Haloferacaceae</taxon>
        <taxon>Haloquadratum</taxon>
    </lineage>
</organism>
<gene>
    <name evidence="2" type="ordered locus">Hqrw_5007</name>
</gene>
<reference evidence="2 3" key="1">
    <citation type="journal article" date="2011" name="PLoS ONE">
        <title>Haloquadratum walsbyi: limited diversity in a global pond.</title>
        <authorList>
            <person name="Dyall-Smith M."/>
            <person name="Pfeiffer F."/>
            <person name="Klee K."/>
            <person name="Palm P."/>
            <person name="Gross K."/>
            <person name="Schuster S.C."/>
            <person name="Rampp M."/>
            <person name="Oesterhelt D."/>
        </authorList>
    </citation>
    <scope>NUCLEOTIDE SEQUENCE [LARGE SCALE GENOMIC DNA]</scope>
    <source>
        <strain evidence="3">DSM 16854 / JCM 12705 / C23</strain>
        <plasmid evidence="3">Plasmid PL100</plasmid>
    </source>
</reference>
<proteinExistence type="predicted"/>
<dbReference type="Pfam" id="PF24035">
    <property type="entry name" value="DUF7344"/>
    <property type="match status" value="1"/>
</dbReference>
<accession>G0LN77</accession>
<name>G0LN77_HALWC</name>
<dbReference type="KEGG" id="hwc:Hqrw_5007"/>
<protein>
    <recommendedName>
        <fullName evidence="1">DUF7344 domain-containing protein</fullName>
    </recommendedName>
</protein>